<dbReference type="GO" id="GO:0005102">
    <property type="term" value="F:signaling receptor binding"/>
    <property type="evidence" value="ECO:0007669"/>
    <property type="project" value="Ensembl"/>
</dbReference>
<feature type="compositionally biased region" description="Low complexity" evidence="14">
    <location>
        <begin position="264"/>
        <end position="273"/>
    </location>
</feature>
<dbReference type="InterPro" id="IPR013106">
    <property type="entry name" value="Ig_V-set"/>
</dbReference>
<dbReference type="Ensembl" id="ENSJJAT00000025142.1">
    <property type="protein sequence ID" value="ENSJJAP00000018612.1"/>
    <property type="gene ID" value="ENSJJAG00000019842.1"/>
</dbReference>
<name>A0A8C5L2B0_JACJA</name>
<dbReference type="OMA" id="DIPNFQM"/>
<evidence type="ECO:0000256" key="4">
    <source>
        <dbReference type="ARBA" id="ARBA00022692"/>
    </source>
</evidence>
<keyword evidence="6" id="KW-0677">Repeat</keyword>
<feature type="chain" id="PRO_5034474559" description="T-cell surface antigen CD2" evidence="16">
    <location>
        <begin position="22"/>
        <end position="345"/>
    </location>
</feature>
<keyword evidence="12" id="KW-0393">Immunoglobulin domain</keyword>
<evidence type="ECO:0000256" key="8">
    <source>
        <dbReference type="ARBA" id="ARBA00022989"/>
    </source>
</evidence>
<evidence type="ECO:0000256" key="16">
    <source>
        <dbReference type="SAM" id="SignalP"/>
    </source>
</evidence>
<protein>
    <recommendedName>
        <fullName evidence="2">T-cell surface antigen CD2</fullName>
    </recommendedName>
</protein>
<dbReference type="PANTHER" id="PTHR12080:SF54">
    <property type="entry name" value="T-CELL SURFACE ANTIGEN CD2"/>
    <property type="match status" value="1"/>
</dbReference>
<dbReference type="GeneTree" id="ENSGT01030000234540"/>
<feature type="region of interest" description="Disordered" evidence="14">
    <location>
        <begin position="236"/>
        <end position="345"/>
    </location>
</feature>
<dbReference type="GO" id="GO:0030101">
    <property type="term" value="P:natural killer cell activation"/>
    <property type="evidence" value="ECO:0007669"/>
    <property type="project" value="Ensembl"/>
</dbReference>
<keyword evidence="11" id="KW-0325">Glycoprotein</keyword>
<feature type="signal peptide" evidence="16">
    <location>
        <begin position="1"/>
        <end position="21"/>
    </location>
</feature>
<dbReference type="SUPFAM" id="SSF48726">
    <property type="entry name" value="Immunoglobulin"/>
    <property type="match status" value="2"/>
</dbReference>
<keyword evidence="3" id="KW-1003">Cell membrane</keyword>
<evidence type="ECO:0000313" key="20">
    <source>
        <dbReference type="Proteomes" id="UP000694385"/>
    </source>
</evidence>
<proteinExistence type="predicted"/>
<keyword evidence="8 15" id="KW-1133">Transmembrane helix</keyword>
<dbReference type="GO" id="GO:0009897">
    <property type="term" value="C:external side of plasma membrane"/>
    <property type="evidence" value="ECO:0007669"/>
    <property type="project" value="Ensembl"/>
</dbReference>
<keyword evidence="10" id="KW-1015">Disulfide bond</keyword>
<evidence type="ECO:0000256" key="14">
    <source>
        <dbReference type="SAM" id="MobiDB-lite"/>
    </source>
</evidence>
<evidence type="ECO:0000256" key="7">
    <source>
        <dbReference type="ARBA" id="ARBA00022889"/>
    </source>
</evidence>
<evidence type="ECO:0000259" key="17">
    <source>
        <dbReference type="Pfam" id="PF05790"/>
    </source>
</evidence>
<dbReference type="GO" id="GO:0042802">
    <property type="term" value="F:identical protein binding"/>
    <property type="evidence" value="ECO:0007669"/>
    <property type="project" value="Ensembl"/>
</dbReference>
<keyword evidence="20" id="KW-1185">Reference proteome</keyword>
<sequence>MSLTCQVTASFLLIFSLSTKGENSKQIRVIWGPLDHDINLDLSGFQKSDGIEHVRWDKGRTLAAELRNDDVTFQLNERYEILTNRTLKIKHLKRNDSDIYSVHIYDTHGKRVFQEEFDLKILEMVSTPKFSWNCSNATLTCEVMKGAALELTLHQNGKRLTSSQQKVIRHRWINVNAPFKCTATNSVSKEYNTTTVSCPERGLKIYLIAGTCAGGLLLLVFVALLIVCISKRKKQNRPRDGEELEIKAFRTTPGEKRPKPHQIPAAASQNPAAPQAPPPPGHCPQVLPGRGPLPRSHRVQHPQRRRPPPPGTQVYQQKGPPLPRPRAQPNPPCDAAEDAPPPSPN</sequence>
<feature type="compositionally biased region" description="Pro residues" evidence="14">
    <location>
        <begin position="320"/>
        <end position="332"/>
    </location>
</feature>
<dbReference type="InterPro" id="IPR015631">
    <property type="entry name" value="CD2/SLAM_rcpt"/>
</dbReference>
<keyword evidence="4 15" id="KW-0812">Transmembrane</keyword>
<dbReference type="InterPro" id="IPR013783">
    <property type="entry name" value="Ig-like_fold"/>
</dbReference>
<organism evidence="19 20">
    <name type="scientific">Jaculus jaculus</name>
    <name type="common">Lesser Egyptian jerboa</name>
    <dbReference type="NCBI Taxonomy" id="51337"/>
    <lineage>
        <taxon>Eukaryota</taxon>
        <taxon>Metazoa</taxon>
        <taxon>Chordata</taxon>
        <taxon>Craniata</taxon>
        <taxon>Vertebrata</taxon>
        <taxon>Euteleostomi</taxon>
        <taxon>Mammalia</taxon>
        <taxon>Eutheria</taxon>
        <taxon>Euarchontoglires</taxon>
        <taxon>Glires</taxon>
        <taxon>Rodentia</taxon>
        <taxon>Myomorpha</taxon>
        <taxon>Dipodoidea</taxon>
        <taxon>Dipodidae</taxon>
        <taxon>Dipodinae</taxon>
        <taxon>Jaculus</taxon>
    </lineage>
</organism>
<evidence type="ECO:0000256" key="11">
    <source>
        <dbReference type="ARBA" id="ARBA00023180"/>
    </source>
</evidence>
<evidence type="ECO:0000259" key="18">
    <source>
        <dbReference type="Pfam" id="PF07686"/>
    </source>
</evidence>
<dbReference type="PANTHER" id="PTHR12080">
    <property type="entry name" value="SIGNALING LYMPHOCYTIC ACTIVATION MOLECULE"/>
    <property type="match status" value="1"/>
</dbReference>
<dbReference type="GO" id="GO:0005794">
    <property type="term" value="C:Golgi apparatus"/>
    <property type="evidence" value="ECO:0007669"/>
    <property type="project" value="Ensembl"/>
</dbReference>
<dbReference type="GO" id="GO:0032729">
    <property type="term" value="P:positive regulation of type II interferon production"/>
    <property type="evidence" value="ECO:0007669"/>
    <property type="project" value="Ensembl"/>
</dbReference>
<feature type="compositionally biased region" description="Basic and acidic residues" evidence="14">
    <location>
        <begin position="237"/>
        <end position="257"/>
    </location>
</feature>
<feature type="domain" description="Immunoglobulin V-set" evidence="18">
    <location>
        <begin position="28"/>
        <end position="121"/>
    </location>
</feature>
<dbReference type="Pfam" id="PF07686">
    <property type="entry name" value="V-set"/>
    <property type="match status" value="1"/>
</dbReference>
<keyword evidence="5 16" id="KW-0732">Signal</keyword>
<dbReference type="AlphaFoldDB" id="A0A8C5L2B0"/>
<evidence type="ECO:0000256" key="15">
    <source>
        <dbReference type="SAM" id="Phobius"/>
    </source>
</evidence>
<reference evidence="19" key="1">
    <citation type="submission" date="2025-08" db="UniProtKB">
        <authorList>
            <consortium name="Ensembl"/>
        </authorList>
    </citation>
    <scope>IDENTIFICATION</scope>
</reference>
<dbReference type="GO" id="GO:0034113">
    <property type="term" value="P:heterotypic cell-cell adhesion"/>
    <property type="evidence" value="ECO:0007669"/>
    <property type="project" value="Ensembl"/>
</dbReference>
<dbReference type="GO" id="GO:0005654">
    <property type="term" value="C:nucleoplasm"/>
    <property type="evidence" value="ECO:0007669"/>
    <property type="project" value="Ensembl"/>
</dbReference>
<dbReference type="Proteomes" id="UP000694385">
    <property type="component" value="Unassembled WGS sequence"/>
</dbReference>
<evidence type="ECO:0000256" key="3">
    <source>
        <dbReference type="ARBA" id="ARBA00022475"/>
    </source>
</evidence>
<comment type="subunit">
    <text evidence="13">Interacts with CD48. Interacts with CD58 (LFA-3). Interacts with CD2AP. Interacts with PSTPIP1. Interacts with FCGR3A; this interaction modulates NK cell activation and cytotoxicity.</text>
</comment>
<feature type="compositionally biased region" description="Basic residues" evidence="14">
    <location>
        <begin position="295"/>
        <end position="307"/>
    </location>
</feature>
<reference evidence="19" key="2">
    <citation type="submission" date="2025-09" db="UniProtKB">
        <authorList>
            <consortium name="Ensembl"/>
        </authorList>
    </citation>
    <scope>IDENTIFICATION</scope>
</reference>
<comment type="subcellular location">
    <subcellularLocation>
        <location evidence="1">Cell membrane</location>
        <topology evidence="1">Single-pass type I membrane protein</topology>
    </subcellularLocation>
</comment>
<dbReference type="PRINTS" id="PR01870">
    <property type="entry name" value="CD2ANTIGEN"/>
</dbReference>
<evidence type="ECO:0000256" key="5">
    <source>
        <dbReference type="ARBA" id="ARBA00022729"/>
    </source>
</evidence>
<dbReference type="Gene3D" id="2.60.40.10">
    <property type="entry name" value="Immunoglobulins"/>
    <property type="match status" value="2"/>
</dbReference>
<evidence type="ECO:0000256" key="9">
    <source>
        <dbReference type="ARBA" id="ARBA00023136"/>
    </source>
</evidence>
<accession>A0A8C5L2B0</accession>
<dbReference type="GO" id="GO:0032757">
    <property type="term" value="P:positive regulation of interleukin-8 production"/>
    <property type="evidence" value="ECO:0007669"/>
    <property type="project" value="Ensembl"/>
</dbReference>
<evidence type="ECO:0000313" key="19">
    <source>
        <dbReference type="Ensembl" id="ENSJJAP00000018612.1"/>
    </source>
</evidence>
<dbReference type="Pfam" id="PF05790">
    <property type="entry name" value="C2-set"/>
    <property type="match status" value="1"/>
</dbReference>
<dbReference type="InterPro" id="IPR015632">
    <property type="entry name" value="CD2"/>
</dbReference>
<evidence type="ECO:0000256" key="6">
    <source>
        <dbReference type="ARBA" id="ARBA00022737"/>
    </source>
</evidence>
<evidence type="ECO:0000256" key="1">
    <source>
        <dbReference type="ARBA" id="ARBA00004251"/>
    </source>
</evidence>
<keyword evidence="9 15" id="KW-0472">Membrane</keyword>
<feature type="domain" description="Immunoglobulin C2-set" evidence="17">
    <location>
        <begin position="131"/>
        <end position="200"/>
    </location>
</feature>
<dbReference type="GO" id="GO:0009898">
    <property type="term" value="C:cytoplasmic side of plasma membrane"/>
    <property type="evidence" value="ECO:0007669"/>
    <property type="project" value="Ensembl"/>
</dbReference>
<evidence type="ECO:0000256" key="10">
    <source>
        <dbReference type="ARBA" id="ARBA00023157"/>
    </source>
</evidence>
<dbReference type="InterPro" id="IPR008424">
    <property type="entry name" value="Ig_C2-set"/>
</dbReference>
<evidence type="ECO:0000256" key="2">
    <source>
        <dbReference type="ARBA" id="ARBA00021368"/>
    </source>
</evidence>
<dbReference type="GO" id="GO:0005911">
    <property type="term" value="C:cell-cell junction"/>
    <property type="evidence" value="ECO:0007669"/>
    <property type="project" value="Ensembl"/>
</dbReference>
<feature type="transmembrane region" description="Helical" evidence="15">
    <location>
        <begin position="205"/>
        <end position="229"/>
    </location>
</feature>
<keyword evidence="7" id="KW-0130">Cell adhesion</keyword>
<gene>
    <name evidence="19" type="primary">Cd2</name>
</gene>
<dbReference type="GO" id="GO:0032760">
    <property type="term" value="P:positive regulation of tumor necrosis factor production"/>
    <property type="evidence" value="ECO:0007669"/>
    <property type="project" value="Ensembl"/>
</dbReference>
<dbReference type="InterPro" id="IPR036179">
    <property type="entry name" value="Ig-like_dom_sf"/>
</dbReference>
<evidence type="ECO:0000256" key="12">
    <source>
        <dbReference type="ARBA" id="ARBA00023319"/>
    </source>
</evidence>
<dbReference type="GO" id="GO:0005576">
    <property type="term" value="C:extracellular region"/>
    <property type="evidence" value="ECO:0007669"/>
    <property type="project" value="Ensembl"/>
</dbReference>
<dbReference type="GO" id="GO:0042267">
    <property type="term" value="P:natural killer cell mediated cytotoxicity"/>
    <property type="evidence" value="ECO:0007669"/>
    <property type="project" value="Ensembl"/>
</dbReference>
<evidence type="ECO:0000256" key="13">
    <source>
        <dbReference type="ARBA" id="ARBA00046549"/>
    </source>
</evidence>